<sequence length="98" mass="10459">MHSFPRRAAVAALALCGLPLIPLMPLPALAAGDRSAELLELIRANGCEMTTAEADAILPEHGFTMDQTRGIVRQWVQDGLVDMRGFAGIKLSQKGCEG</sequence>
<keyword evidence="3" id="KW-1185">Reference proteome</keyword>
<organism evidence="2 3">
    <name type="scientific">Pseudoruegeria aquimaris</name>
    <dbReference type="NCBI Taxonomy" id="393663"/>
    <lineage>
        <taxon>Bacteria</taxon>
        <taxon>Pseudomonadati</taxon>
        <taxon>Pseudomonadota</taxon>
        <taxon>Alphaproteobacteria</taxon>
        <taxon>Rhodobacterales</taxon>
        <taxon>Roseobacteraceae</taxon>
        <taxon>Pseudoruegeria</taxon>
    </lineage>
</organism>
<dbReference type="OrthoDB" id="7876221at2"/>
<keyword evidence="1" id="KW-0732">Signal</keyword>
<feature type="chain" id="PRO_5012938391" evidence="1">
    <location>
        <begin position="31"/>
        <end position="98"/>
    </location>
</feature>
<dbReference type="Proteomes" id="UP000193409">
    <property type="component" value="Unassembled WGS sequence"/>
</dbReference>
<feature type="signal peptide" evidence="1">
    <location>
        <begin position="1"/>
        <end position="30"/>
    </location>
</feature>
<dbReference type="RefSeq" id="WP_085867086.1">
    <property type="nucleotide sequence ID" value="NZ_FWFQ01000002.1"/>
</dbReference>
<dbReference type="AlphaFoldDB" id="A0A1Y5RH08"/>
<accession>A0A1Y5RH08</accession>
<dbReference type="EMBL" id="FWFQ01000002">
    <property type="protein sequence ID" value="SLN16970.1"/>
    <property type="molecule type" value="Genomic_DNA"/>
</dbReference>
<protein>
    <submittedName>
        <fullName evidence="2">Uncharacterized protein</fullName>
    </submittedName>
</protein>
<name>A0A1Y5RH08_9RHOB</name>
<evidence type="ECO:0000313" key="2">
    <source>
        <dbReference type="EMBL" id="SLN16970.1"/>
    </source>
</evidence>
<proteinExistence type="predicted"/>
<reference evidence="2 3" key="1">
    <citation type="submission" date="2017-03" db="EMBL/GenBank/DDBJ databases">
        <authorList>
            <person name="Afonso C.L."/>
            <person name="Miller P.J."/>
            <person name="Scott M.A."/>
            <person name="Spackman E."/>
            <person name="Goraichik I."/>
            <person name="Dimitrov K.M."/>
            <person name="Suarez D.L."/>
            <person name="Swayne D.E."/>
        </authorList>
    </citation>
    <scope>NUCLEOTIDE SEQUENCE [LARGE SCALE GENOMIC DNA]</scope>
    <source>
        <strain evidence="2 3">CECT 7680</strain>
    </source>
</reference>
<evidence type="ECO:0000313" key="3">
    <source>
        <dbReference type="Proteomes" id="UP000193409"/>
    </source>
</evidence>
<evidence type="ECO:0000256" key="1">
    <source>
        <dbReference type="SAM" id="SignalP"/>
    </source>
</evidence>
<gene>
    <name evidence="2" type="ORF">PSA7680_00524</name>
</gene>